<feature type="region of interest" description="Disordered" evidence="2">
    <location>
        <begin position="1"/>
        <end position="31"/>
    </location>
</feature>
<feature type="domain" description="Ubiquitin-like" evidence="3">
    <location>
        <begin position="66"/>
        <end position="138"/>
    </location>
</feature>
<dbReference type="Gene3D" id="3.10.20.90">
    <property type="entry name" value="Phosphatidylinositol 3-kinase Catalytic Subunit, Chain A, domain 1"/>
    <property type="match status" value="1"/>
</dbReference>
<dbReference type="OrthoDB" id="10428386at2759"/>
<dbReference type="PANTHER" id="PTHR10666">
    <property type="entry name" value="UBIQUITIN"/>
    <property type="match status" value="1"/>
</dbReference>
<dbReference type="InterPro" id="IPR050158">
    <property type="entry name" value="Ubiquitin_ubiquitin-like"/>
</dbReference>
<reference evidence="4 5" key="1">
    <citation type="submission" date="2017-09" db="EMBL/GenBank/DDBJ databases">
        <title>WGS assembly of Aquilegia coerulea Goldsmith.</title>
        <authorList>
            <person name="Hodges S."/>
            <person name="Kramer E."/>
            <person name="Nordborg M."/>
            <person name="Tomkins J."/>
            <person name="Borevitz J."/>
            <person name="Derieg N."/>
            <person name="Yan J."/>
            <person name="Mihaltcheva S."/>
            <person name="Hayes R.D."/>
            <person name="Rokhsar D."/>
        </authorList>
    </citation>
    <scope>NUCLEOTIDE SEQUENCE [LARGE SCALE GENOMIC DNA]</scope>
    <source>
        <strain evidence="5">cv. Goldsmith</strain>
    </source>
</reference>
<evidence type="ECO:0000256" key="1">
    <source>
        <dbReference type="ARBA" id="ARBA00022499"/>
    </source>
</evidence>
<evidence type="ECO:0000313" key="5">
    <source>
        <dbReference type="Proteomes" id="UP000230069"/>
    </source>
</evidence>
<sequence>MAESQNEKSSYQMKSETVGDEQPGDCGVQDKKPCVKEMMDYKVSDDEKLETESTLEKELKIVQNSMYIFVKRIDGKTMQVKVNRSDISEKVKAKIIEKWGVPEADLPKNWRLTYKSKTLKSGRTLPDQDIEEHCTLQMAFYICDISFINTPLDSARPVEITVTTTLKAPVPRAEFSEKLPPKPRVLRRTGAYNIIPQVPVNCWKKGMAMAKVNCVTFDAIRFDKEAARYTDDVKNG</sequence>
<dbReference type="PROSITE" id="PS50053">
    <property type="entry name" value="UBIQUITIN_2"/>
    <property type="match status" value="1"/>
</dbReference>
<proteinExistence type="predicted"/>
<keyword evidence="1" id="KW-1017">Isopeptide bond</keyword>
<accession>A0A2G5DH73</accession>
<organism evidence="4 5">
    <name type="scientific">Aquilegia coerulea</name>
    <name type="common">Rocky mountain columbine</name>
    <dbReference type="NCBI Taxonomy" id="218851"/>
    <lineage>
        <taxon>Eukaryota</taxon>
        <taxon>Viridiplantae</taxon>
        <taxon>Streptophyta</taxon>
        <taxon>Embryophyta</taxon>
        <taxon>Tracheophyta</taxon>
        <taxon>Spermatophyta</taxon>
        <taxon>Magnoliopsida</taxon>
        <taxon>Ranunculales</taxon>
        <taxon>Ranunculaceae</taxon>
        <taxon>Thalictroideae</taxon>
        <taxon>Aquilegia</taxon>
    </lineage>
</organism>
<protein>
    <recommendedName>
        <fullName evidence="3">Ubiquitin-like domain-containing protein</fullName>
    </recommendedName>
</protein>
<dbReference type="SMART" id="SM00213">
    <property type="entry name" value="UBQ"/>
    <property type="match status" value="1"/>
</dbReference>
<evidence type="ECO:0000259" key="3">
    <source>
        <dbReference type="PROSITE" id="PS50053"/>
    </source>
</evidence>
<dbReference type="Pfam" id="PF00240">
    <property type="entry name" value="ubiquitin"/>
    <property type="match status" value="1"/>
</dbReference>
<evidence type="ECO:0000256" key="2">
    <source>
        <dbReference type="SAM" id="MobiDB-lite"/>
    </source>
</evidence>
<dbReference type="InParanoid" id="A0A2G5DH73"/>
<evidence type="ECO:0000313" key="4">
    <source>
        <dbReference type="EMBL" id="PIA42856.1"/>
    </source>
</evidence>
<dbReference type="GO" id="GO:0003729">
    <property type="term" value="F:mRNA binding"/>
    <property type="evidence" value="ECO:0007669"/>
    <property type="project" value="UniProtKB-ARBA"/>
</dbReference>
<keyword evidence="5" id="KW-1185">Reference proteome</keyword>
<dbReference type="InterPro" id="IPR029071">
    <property type="entry name" value="Ubiquitin-like_domsf"/>
</dbReference>
<dbReference type="Proteomes" id="UP000230069">
    <property type="component" value="Unassembled WGS sequence"/>
</dbReference>
<name>A0A2G5DH73_AQUCA</name>
<dbReference type="AlphaFoldDB" id="A0A2G5DH73"/>
<dbReference type="SUPFAM" id="SSF54236">
    <property type="entry name" value="Ubiquitin-like"/>
    <property type="match status" value="1"/>
</dbReference>
<gene>
    <name evidence="4" type="ORF">AQUCO_02000361v1</name>
</gene>
<dbReference type="InterPro" id="IPR000626">
    <property type="entry name" value="Ubiquitin-like_dom"/>
</dbReference>
<dbReference type="EMBL" id="KZ305037">
    <property type="protein sequence ID" value="PIA42856.1"/>
    <property type="molecule type" value="Genomic_DNA"/>
</dbReference>
<dbReference type="STRING" id="218851.A0A2G5DH73"/>